<dbReference type="GO" id="GO:0016874">
    <property type="term" value="F:ligase activity"/>
    <property type="evidence" value="ECO:0007669"/>
    <property type="project" value="UniProtKB-KW"/>
</dbReference>
<gene>
    <name evidence="2" type="primary">gltX2_0</name>
    <name evidence="2" type="ORF">CM83_4400</name>
</gene>
<dbReference type="AlphaFoldDB" id="A0A0A9Z5A2"/>
<feature type="region of interest" description="Disordered" evidence="1">
    <location>
        <begin position="84"/>
        <end position="105"/>
    </location>
</feature>
<proteinExistence type="predicted"/>
<accession>A0A0A9Z5A2</accession>
<reference evidence="2" key="1">
    <citation type="journal article" date="2014" name="PLoS ONE">
        <title>Transcriptome-Based Identification of ABC Transporters in the Western Tarnished Plant Bug Lygus hesperus.</title>
        <authorList>
            <person name="Hull J.J."/>
            <person name="Chaney K."/>
            <person name="Geib S.M."/>
            <person name="Fabrick J.A."/>
            <person name="Brent C.S."/>
            <person name="Walsh D."/>
            <person name="Lavine L.C."/>
        </authorList>
    </citation>
    <scope>NUCLEOTIDE SEQUENCE</scope>
</reference>
<reference evidence="2" key="2">
    <citation type="submission" date="2014-07" db="EMBL/GenBank/DDBJ databases">
        <authorList>
            <person name="Hull J."/>
        </authorList>
    </citation>
    <scope>NUCLEOTIDE SEQUENCE</scope>
</reference>
<organism evidence="2">
    <name type="scientific">Lygus hesperus</name>
    <name type="common">Western plant bug</name>
    <dbReference type="NCBI Taxonomy" id="30085"/>
    <lineage>
        <taxon>Eukaryota</taxon>
        <taxon>Metazoa</taxon>
        <taxon>Ecdysozoa</taxon>
        <taxon>Arthropoda</taxon>
        <taxon>Hexapoda</taxon>
        <taxon>Insecta</taxon>
        <taxon>Pterygota</taxon>
        <taxon>Neoptera</taxon>
        <taxon>Paraneoptera</taxon>
        <taxon>Hemiptera</taxon>
        <taxon>Heteroptera</taxon>
        <taxon>Panheteroptera</taxon>
        <taxon>Cimicomorpha</taxon>
        <taxon>Miridae</taxon>
        <taxon>Mirini</taxon>
        <taxon>Lygus</taxon>
    </lineage>
</organism>
<evidence type="ECO:0000313" key="2">
    <source>
        <dbReference type="EMBL" id="JAG40457.1"/>
    </source>
</evidence>
<evidence type="ECO:0000256" key="1">
    <source>
        <dbReference type="SAM" id="MobiDB-lite"/>
    </source>
</evidence>
<name>A0A0A9Z5A2_LYGHE</name>
<sequence length="105" mass="11830">MMIDSNKPRFLCHKSTYSGAFNSAVITLTTKQMKTKRNQDATLDPAYSGPLTIKKAKLEDLKHLKQFLINPIAHSFYEALATDENDSGEAEVEYLDDPPIDDTEH</sequence>
<keyword evidence="2" id="KW-0436">Ligase</keyword>
<protein>
    <submittedName>
        <fullName evidence="2">Glutamate--tRNA ligase 2</fullName>
    </submittedName>
</protein>
<dbReference type="EMBL" id="GBHO01003147">
    <property type="protein sequence ID" value="JAG40457.1"/>
    <property type="molecule type" value="Transcribed_RNA"/>
</dbReference>